<dbReference type="AlphaFoldDB" id="A0A162E5W6"/>
<sequence length="90" mass="10761">MFELIMDAFSFWLSILFTVWVVTAYGRSILYKFEYDYSSSWSKKKLRLKSKLTSYLPLSQIIQRLYRPKIPSFHDHHNDSDEEDALIGFT</sequence>
<accession>A0A162E5W6</accession>
<gene>
    <name evidence="1" type="ORF">AZF04_03300</name>
</gene>
<dbReference type="Proteomes" id="UP000075806">
    <property type="component" value="Unassembled WGS sequence"/>
</dbReference>
<dbReference type="OrthoDB" id="2941429at2"/>
<dbReference type="EMBL" id="LTAO01000012">
    <property type="protein sequence ID" value="KYG31819.1"/>
    <property type="molecule type" value="Genomic_DNA"/>
</dbReference>
<evidence type="ECO:0000313" key="2">
    <source>
        <dbReference type="Proteomes" id="UP000075806"/>
    </source>
</evidence>
<name>A0A162E5W6_9BACI</name>
<comment type="caution">
    <text evidence="1">The sequence shown here is derived from an EMBL/GenBank/DDBJ whole genome shotgun (WGS) entry which is preliminary data.</text>
</comment>
<keyword evidence="2" id="KW-1185">Reference proteome</keyword>
<evidence type="ECO:0000313" key="1">
    <source>
        <dbReference type="EMBL" id="KYG31819.1"/>
    </source>
</evidence>
<protein>
    <submittedName>
        <fullName evidence="1">Uncharacterized protein</fullName>
    </submittedName>
</protein>
<dbReference type="RefSeq" id="WP_061948196.1">
    <property type="nucleotide sequence ID" value="NZ_LTAO01000012.1"/>
</dbReference>
<proteinExistence type="predicted"/>
<organism evidence="1 2">
    <name type="scientific">Alkalihalobacillus trypoxylicola</name>
    <dbReference type="NCBI Taxonomy" id="519424"/>
    <lineage>
        <taxon>Bacteria</taxon>
        <taxon>Bacillati</taxon>
        <taxon>Bacillota</taxon>
        <taxon>Bacilli</taxon>
        <taxon>Bacillales</taxon>
        <taxon>Bacillaceae</taxon>
        <taxon>Alkalihalobacillus</taxon>
    </lineage>
</organism>
<dbReference type="STRING" id="519424.AZF04_03300"/>
<reference evidence="1" key="1">
    <citation type="submission" date="2016-02" db="EMBL/GenBank/DDBJ databases">
        <title>Genome sequence of Bacillus trypoxylicola KCTC 13244(T).</title>
        <authorList>
            <person name="Jeong H."/>
            <person name="Park S.-H."/>
            <person name="Choi S.-K."/>
        </authorList>
    </citation>
    <scope>NUCLEOTIDE SEQUENCE [LARGE SCALE GENOMIC DNA]</scope>
    <source>
        <strain evidence="1">KCTC 13244</strain>
    </source>
</reference>